<feature type="domain" description="Response regulatory" evidence="6">
    <location>
        <begin position="3"/>
        <end position="119"/>
    </location>
</feature>
<dbReference type="Pfam" id="PF00072">
    <property type="entry name" value="Response_reg"/>
    <property type="match status" value="1"/>
</dbReference>
<dbReference type="CDD" id="cd06170">
    <property type="entry name" value="LuxR_C_like"/>
    <property type="match status" value="1"/>
</dbReference>
<dbReference type="SUPFAM" id="SSF46894">
    <property type="entry name" value="C-terminal effector domain of the bipartite response regulators"/>
    <property type="match status" value="1"/>
</dbReference>
<gene>
    <name evidence="7" type="ORF">FDK13_05090</name>
</gene>
<dbReference type="InterPro" id="IPR011006">
    <property type="entry name" value="CheY-like_superfamily"/>
</dbReference>
<dbReference type="GO" id="GO:0003677">
    <property type="term" value="F:DNA binding"/>
    <property type="evidence" value="ECO:0007669"/>
    <property type="project" value="UniProtKB-KW"/>
</dbReference>
<dbReference type="SMART" id="SM00421">
    <property type="entry name" value="HTH_LUXR"/>
    <property type="match status" value="1"/>
</dbReference>
<reference evidence="7 8" key="1">
    <citation type="submission" date="2019-05" db="EMBL/GenBank/DDBJ databases">
        <title>Dyadobacter AR-3-8 sp. nov., isolated from arctic soil.</title>
        <authorList>
            <person name="Chaudhary D.K."/>
        </authorList>
    </citation>
    <scope>NUCLEOTIDE SEQUENCE [LARGE SCALE GENOMIC DNA]</scope>
    <source>
        <strain evidence="7 8">AR-3-8</strain>
    </source>
</reference>
<keyword evidence="8" id="KW-1185">Reference proteome</keyword>
<evidence type="ECO:0000256" key="2">
    <source>
        <dbReference type="ARBA" id="ARBA00023125"/>
    </source>
</evidence>
<evidence type="ECO:0000256" key="4">
    <source>
        <dbReference type="PROSITE-ProRule" id="PRU00169"/>
    </source>
</evidence>
<dbReference type="PROSITE" id="PS50043">
    <property type="entry name" value="HTH_LUXR_2"/>
    <property type="match status" value="1"/>
</dbReference>
<dbReference type="Pfam" id="PF00196">
    <property type="entry name" value="GerE"/>
    <property type="match status" value="1"/>
</dbReference>
<evidence type="ECO:0000313" key="7">
    <source>
        <dbReference type="EMBL" id="TKT93234.1"/>
    </source>
</evidence>
<dbReference type="GO" id="GO:0000160">
    <property type="term" value="P:phosphorelay signal transduction system"/>
    <property type="evidence" value="ECO:0007669"/>
    <property type="project" value="InterPro"/>
</dbReference>
<dbReference type="PRINTS" id="PR00038">
    <property type="entry name" value="HTHLUXR"/>
</dbReference>
<dbReference type="PANTHER" id="PTHR43214:SF41">
    <property type="entry name" value="NITRATE_NITRITE RESPONSE REGULATOR PROTEIN NARP"/>
    <property type="match status" value="1"/>
</dbReference>
<evidence type="ECO:0000256" key="3">
    <source>
        <dbReference type="ARBA" id="ARBA00023163"/>
    </source>
</evidence>
<sequence>MTRILILIKNDFFRLGIAASIKEYADNVYIEEADSWENIPAVLKKSYFDVLIVDIRLSNLTNLNSFEGIRRIQPSVKILVLGEENEKVWALPYLKKGVDGICLKTMSKHEFQSAFNTIIKGRKYMDDGLTDFLLKGMVENDLVNLLSVRESEIMQLLLKGCRTAEIARELNLAPSTISTVKFKIYRKMQVTNVVDLMNKVETFQSIA</sequence>
<proteinExistence type="predicted"/>
<feature type="modified residue" description="4-aspartylphosphate" evidence="4">
    <location>
        <position position="54"/>
    </location>
</feature>
<dbReference type="Proteomes" id="UP000304900">
    <property type="component" value="Unassembled WGS sequence"/>
</dbReference>
<evidence type="ECO:0000259" key="5">
    <source>
        <dbReference type="PROSITE" id="PS50043"/>
    </source>
</evidence>
<dbReference type="OrthoDB" id="9797341at2"/>
<dbReference type="RefSeq" id="WP_137338910.1">
    <property type="nucleotide sequence ID" value="NZ_SZVO01000002.1"/>
</dbReference>
<organism evidence="7 8">
    <name type="scientific">Dyadobacter frigoris</name>
    <dbReference type="NCBI Taxonomy" id="2576211"/>
    <lineage>
        <taxon>Bacteria</taxon>
        <taxon>Pseudomonadati</taxon>
        <taxon>Bacteroidota</taxon>
        <taxon>Cytophagia</taxon>
        <taxon>Cytophagales</taxon>
        <taxon>Spirosomataceae</taxon>
        <taxon>Dyadobacter</taxon>
    </lineage>
</organism>
<accession>A0A4U6DFB4</accession>
<dbReference type="GO" id="GO:0006355">
    <property type="term" value="P:regulation of DNA-templated transcription"/>
    <property type="evidence" value="ECO:0007669"/>
    <property type="project" value="InterPro"/>
</dbReference>
<keyword evidence="3" id="KW-0804">Transcription</keyword>
<dbReference type="PROSITE" id="PS50110">
    <property type="entry name" value="RESPONSE_REGULATORY"/>
    <property type="match status" value="1"/>
</dbReference>
<dbReference type="InterPro" id="IPR001789">
    <property type="entry name" value="Sig_transdc_resp-reg_receiver"/>
</dbReference>
<evidence type="ECO:0000313" key="8">
    <source>
        <dbReference type="Proteomes" id="UP000304900"/>
    </source>
</evidence>
<dbReference type="Gene3D" id="3.40.50.2300">
    <property type="match status" value="1"/>
</dbReference>
<keyword evidence="2" id="KW-0238">DNA-binding</keyword>
<feature type="domain" description="HTH luxR-type" evidence="5">
    <location>
        <begin position="139"/>
        <end position="204"/>
    </location>
</feature>
<protein>
    <submittedName>
        <fullName evidence="7">Response regulator transcription factor</fullName>
    </submittedName>
</protein>
<dbReference type="AlphaFoldDB" id="A0A4U6DFB4"/>
<dbReference type="SUPFAM" id="SSF52172">
    <property type="entry name" value="CheY-like"/>
    <property type="match status" value="1"/>
</dbReference>
<comment type="caution">
    <text evidence="7">The sequence shown here is derived from an EMBL/GenBank/DDBJ whole genome shotgun (WGS) entry which is preliminary data.</text>
</comment>
<dbReference type="InterPro" id="IPR016032">
    <property type="entry name" value="Sig_transdc_resp-reg_C-effctor"/>
</dbReference>
<dbReference type="InterPro" id="IPR000792">
    <property type="entry name" value="Tscrpt_reg_LuxR_C"/>
</dbReference>
<evidence type="ECO:0000259" key="6">
    <source>
        <dbReference type="PROSITE" id="PS50110"/>
    </source>
</evidence>
<dbReference type="PANTHER" id="PTHR43214">
    <property type="entry name" value="TWO-COMPONENT RESPONSE REGULATOR"/>
    <property type="match status" value="1"/>
</dbReference>
<name>A0A4U6DFB4_9BACT</name>
<keyword evidence="1" id="KW-0805">Transcription regulation</keyword>
<evidence type="ECO:0000256" key="1">
    <source>
        <dbReference type="ARBA" id="ARBA00023015"/>
    </source>
</evidence>
<dbReference type="InterPro" id="IPR039420">
    <property type="entry name" value="WalR-like"/>
</dbReference>
<keyword evidence="4" id="KW-0597">Phosphoprotein</keyword>
<dbReference type="EMBL" id="SZVO01000002">
    <property type="protein sequence ID" value="TKT93234.1"/>
    <property type="molecule type" value="Genomic_DNA"/>
</dbReference>